<evidence type="ECO:0000259" key="5">
    <source>
        <dbReference type="Pfam" id="PF00389"/>
    </source>
</evidence>
<keyword evidence="3" id="KW-0520">NAD</keyword>
<keyword evidence="1" id="KW-0521">NADP</keyword>
<dbReference type="FunFam" id="3.40.50.720:FF:000213">
    <property type="entry name" value="Putative 2-hydroxyacid dehydrogenase"/>
    <property type="match status" value="1"/>
</dbReference>
<name>A0A1M6MAP0_9PROT</name>
<dbReference type="OrthoDB" id="9793626at2"/>
<dbReference type="GO" id="GO:0051287">
    <property type="term" value="F:NAD binding"/>
    <property type="evidence" value="ECO:0007669"/>
    <property type="project" value="InterPro"/>
</dbReference>
<comment type="similarity">
    <text evidence="4">Belongs to the D-isomer specific 2-hydroxyacid dehydrogenase family.</text>
</comment>
<dbReference type="InterPro" id="IPR050223">
    <property type="entry name" value="D-isomer_2-hydroxyacid_DH"/>
</dbReference>
<dbReference type="InterPro" id="IPR006140">
    <property type="entry name" value="D-isomer_DH_NAD-bd"/>
</dbReference>
<dbReference type="Proteomes" id="UP000184387">
    <property type="component" value="Unassembled WGS sequence"/>
</dbReference>
<evidence type="ECO:0000313" key="8">
    <source>
        <dbReference type="Proteomes" id="UP000184387"/>
    </source>
</evidence>
<evidence type="ECO:0000313" key="7">
    <source>
        <dbReference type="EMBL" id="SHJ80507.1"/>
    </source>
</evidence>
<dbReference type="PANTHER" id="PTHR10996">
    <property type="entry name" value="2-HYDROXYACID DEHYDROGENASE-RELATED"/>
    <property type="match status" value="1"/>
</dbReference>
<dbReference type="EMBL" id="FQZF01000021">
    <property type="protein sequence ID" value="SHJ80507.1"/>
    <property type="molecule type" value="Genomic_DNA"/>
</dbReference>
<dbReference type="SUPFAM" id="SSF51735">
    <property type="entry name" value="NAD(P)-binding Rossmann-fold domains"/>
    <property type="match status" value="1"/>
</dbReference>
<protein>
    <submittedName>
        <fullName evidence="7">Glyoxylate reductase</fullName>
    </submittedName>
</protein>
<sequence>MKPVILMAPRLPQRLVSRLEERYALLGPLERSAADALPPGAEGARALITIGSYATDAALIGAMRSLGLVLCYGTGFEGVDLGAARARDIAVTNAGTANAEAVAEFAMGLVLASTRKVAEGDRFIREGRWGGNAIERLPLVPGLMGRRMGIYGLGAIGQRIATRAAAFGMEIGYHNRRMAEGVPHAYHATLESLARWSDVLVVAVRAAAENRHAVNAEILAALGPQGHVVNISRGSVVDTGALCDALERKGIAGAALDVFENEPEVPERLRAIGTAVLTPHIAAYSESAQFAQQQLVLDNLEAFFAGRPLSSTVV</sequence>
<evidence type="ECO:0000259" key="6">
    <source>
        <dbReference type="Pfam" id="PF02826"/>
    </source>
</evidence>
<dbReference type="Gene3D" id="3.40.50.720">
    <property type="entry name" value="NAD(P)-binding Rossmann-like Domain"/>
    <property type="match status" value="2"/>
</dbReference>
<dbReference type="GO" id="GO:0030267">
    <property type="term" value="F:glyoxylate reductase (NADPH) activity"/>
    <property type="evidence" value="ECO:0007669"/>
    <property type="project" value="TreeGrafter"/>
</dbReference>
<dbReference type="PANTHER" id="PTHR10996:SF178">
    <property type="entry name" value="2-HYDROXYACID DEHYDROGENASE YGL185C-RELATED"/>
    <property type="match status" value="1"/>
</dbReference>
<dbReference type="GO" id="GO:0005829">
    <property type="term" value="C:cytosol"/>
    <property type="evidence" value="ECO:0007669"/>
    <property type="project" value="TreeGrafter"/>
</dbReference>
<dbReference type="GO" id="GO:0016618">
    <property type="term" value="F:hydroxypyruvate reductase [NAD(P)H] activity"/>
    <property type="evidence" value="ECO:0007669"/>
    <property type="project" value="TreeGrafter"/>
</dbReference>
<dbReference type="STRING" id="198092.SAMN02745194_03409"/>
<evidence type="ECO:0000256" key="3">
    <source>
        <dbReference type="ARBA" id="ARBA00023027"/>
    </source>
</evidence>
<feature type="domain" description="D-isomer specific 2-hydroxyacid dehydrogenase NAD-binding" evidence="6">
    <location>
        <begin position="107"/>
        <end position="282"/>
    </location>
</feature>
<reference evidence="7 8" key="1">
    <citation type="submission" date="2016-11" db="EMBL/GenBank/DDBJ databases">
        <authorList>
            <person name="Jaros S."/>
            <person name="Januszkiewicz K."/>
            <person name="Wedrychowicz H."/>
        </authorList>
    </citation>
    <scope>NUCLEOTIDE SEQUENCE [LARGE SCALE GENOMIC DNA]</scope>
    <source>
        <strain evidence="7 8">DSM 14916</strain>
    </source>
</reference>
<dbReference type="SUPFAM" id="SSF52283">
    <property type="entry name" value="Formate/glycerate dehydrogenase catalytic domain-like"/>
    <property type="match status" value="1"/>
</dbReference>
<proteinExistence type="inferred from homology"/>
<evidence type="ECO:0000256" key="2">
    <source>
        <dbReference type="ARBA" id="ARBA00023002"/>
    </source>
</evidence>
<dbReference type="InterPro" id="IPR006139">
    <property type="entry name" value="D-isomer_2_OHA_DH_cat_dom"/>
</dbReference>
<dbReference type="Pfam" id="PF00389">
    <property type="entry name" value="2-Hacid_dh"/>
    <property type="match status" value="1"/>
</dbReference>
<dbReference type="PROSITE" id="PS00065">
    <property type="entry name" value="D_2_HYDROXYACID_DH_1"/>
    <property type="match status" value="1"/>
</dbReference>
<accession>A0A1M6MAP0</accession>
<keyword evidence="8" id="KW-1185">Reference proteome</keyword>
<gene>
    <name evidence="7" type="ORF">SAMN02745194_03409</name>
</gene>
<evidence type="ECO:0000256" key="1">
    <source>
        <dbReference type="ARBA" id="ARBA00022857"/>
    </source>
</evidence>
<feature type="domain" description="D-isomer specific 2-hydroxyacid dehydrogenase catalytic" evidence="5">
    <location>
        <begin position="33"/>
        <end position="313"/>
    </location>
</feature>
<dbReference type="AlphaFoldDB" id="A0A1M6MAP0"/>
<organism evidence="7 8">
    <name type="scientific">Muricoccus roseus</name>
    <dbReference type="NCBI Taxonomy" id="198092"/>
    <lineage>
        <taxon>Bacteria</taxon>
        <taxon>Pseudomonadati</taxon>
        <taxon>Pseudomonadota</taxon>
        <taxon>Alphaproteobacteria</taxon>
        <taxon>Acetobacterales</taxon>
        <taxon>Roseomonadaceae</taxon>
        <taxon>Muricoccus</taxon>
    </lineage>
</organism>
<keyword evidence="2 4" id="KW-0560">Oxidoreductase</keyword>
<dbReference type="Pfam" id="PF02826">
    <property type="entry name" value="2-Hacid_dh_C"/>
    <property type="match status" value="1"/>
</dbReference>
<dbReference type="InterPro" id="IPR036291">
    <property type="entry name" value="NAD(P)-bd_dom_sf"/>
</dbReference>
<dbReference type="InterPro" id="IPR029752">
    <property type="entry name" value="D-isomer_DH_CS1"/>
</dbReference>
<evidence type="ECO:0000256" key="4">
    <source>
        <dbReference type="RuleBase" id="RU003719"/>
    </source>
</evidence>